<organism evidence="1 2">
    <name type="scientific">Didymella heteroderae</name>
    <dbReference type="NCBI Taxonomy" id="1769908"/>
    <lineage>
        <taxon>Eukaryota</taxon>
        <taxon>Fungi</taxon>
        <taxon>Dikarya</taxon>
        <taxon>Ascomycota</taxon>
        <taxon>Pezizomycotina</taxon>
        <taxon>Dothideomycetes</taxon>
        <taxon>Pleosporomycetidae</taxon>
        <taxon>Pleosporales</taxon>
        <taxon>Pleosporineae</taxon>
        <taxon>Didymellaceae</taxon>
        <taxon>Didymella</taxon>
    </lineage>
</organism>
<dbReference type="Proteomes" id="UP000758155">
    <property type="component" value="Unassembled WGS sequence"/>
</dbReference>
<dbReference type="AlphaFoldDB" id="A0A9P5BZ28"/>
<dbReference type="EMBL" id="SWKV01000059">
    <property type="protein sequence ID" value="KAF3035340.1"/>
    <property type="molecule type" value="Genomic_DNA"/>
</dbReference>
<reference evidence="1" key="1">
    <citation type="submission" date="2019-04" db="EMBL/GenBank/DDBJ databases">
        <title>Sequencing of skin fungus with MAO and IRED activity.</title>
        <authorList>
            <person name="Marsaioli A.J."/>
            <person name="Bonatto J.M.C."/>
            <person name="Reis Junior O."/>
        </authorList>
    </citation>
    <scope>NUCLEOTIDE SEQUENCE</scope>
    <source>
        <strain evidence="1">28M1</strain>
    </source>
</reference>
<sequence>MTSAPKIGFLDLPAEIRNAIYTELIEDVDTNVGPKTIRLRPRSEFSSYWRRKNTHRGEVYALNQVCRTTRQEFGPLYVSEIAHRIRVDEQLLPQFLHDFFLSENAESTFSLKPKKVEIELAYPLGVSPPRIDVLPLLSLSLGNEDLRCTFLNKFGLMPEVDALFHNHAVAWGDAILDDLLEIRLYTPAGTTTCVHLTFRDDIKRAFIADVERKKMRAPRSLHAYLKALGGSDVGTWDARAGVWNTEAKVDFIVSKRAPGPLKQALETRSRAFETQYRLVED</sequence>
<accession>A0A9P5BZ28</accession>
<dbReference type="OrthoDB" id="3767243at2759"/>
<protein>
    <submittedName>
        <fullName evidence="1">Uncharacterized protein</fullName>
    </submittedName>
</protein>
<gene>
    <name evidence="1" type="ORF">E8E12_006657</name>
</gene>
<name>A0A9P5BZ28_9PLEO</name>
<keyword evidence="2" id="KW-1185">Reference proteome</keyword>
<evidence type="ECO:0000313" key="1">
    <source>
        <dbReference type="EMBL" id="KAF3035340.1"/>
    </source>
</evidence>
<comment type="caution">
    <text evidence="1">The sequence shown here is derived from an EMBL/GenBank/DDBJ whole genome shotgun (WGS) entry which is preliminary data.</text>
</comment>
<proteinExistence type="predicted"/>
<evidence type="ECO:0000313" key="2">
    <source>
        <dbReference type="Proteomes" id="UP000758155"/>
    </source>
</evidence>